<dbReference type="EMBL" id="AP026074">
    <property type="protein sequence ID" value="BDM74420.1"/>
    <property type="molecule type" value="Genomic_DNA"/>
</dbReference>
<keyword evidence="9" id="KW-1133">Transmembrane helix</keyword>
<dbReference type="EC" id="2.7.11.1" evidence="1"/>
<keyword evidence="5" id="KW-0418">Kinase</keyword>
<dbReference type="InterPro" id="IPR011009">
    <property type="entry name" value="Kinase-like_dom_sf"/>
</dbReference>
<evidence type="ECO:0000259" key="10">
    <source>
        <dbReference type="PROSITE" id="PS50011"/>
    </source>
</evidence>
<keyword evidence="2" id="KW-0723">Serine/threonine-protein kinase</keyword>
<evidence type="ECO:0000256" key="2">
    <source>
        <dbReference type="ARBA" id="ARBA00022527"/>
    </source>
</evidence>
<keyword evidence="11" id="KW-0614">Plasmid</keyword>
<dbReference type="PANTHER" id="PTHR43289:SF6">
    <property type="entry name" value="SERINE_THREONINE-PROTEIN KINASE NEKL-3"/>
    <property type="match status" value="1"/>
</dbReference>
<keyword evidence="4 7" id="KW-0547">Nucleotide-binding</keyword>
<evidence type="ECO:0000256" key="1">
    <source>
        <dbReference type="ARBA" id="ARBA00012513"/>
    </source>
</evidence>
<accession>A0ABN6RBD3</accession>
<reference evidence="11" key="1">
    <citation type="submission" date="2022-06" db="EMBL/GenBank/DDBJ databases">
        <title>Complete genome sequence of Streptomyces nigrescens HEK616.</title>
        <authorList>
            <person name="Asamizu S."/>
            <person name="Onaka H."/>
        </authorList>
    </citation>
    <scope>NUCLEOTIDE SEQUENCE</scope>
    <source>
        <strain evidence="11">HEK616</strain>
        <plasmid evidence="11">SNP1</plasmid>
    </source>
</reference>
<name>A0ABN6RBD3_STRNI</name>
<keyword evidence="9" id="KW-0812">Transmembrane</keyword>
<evidence type="ECO:0000256" key="8">
    <source>
        <dbReference type="SAM" id="MobiDB-lite"/>
    </source>
</evidence>
<dbReference type="Pfam" id="PF00069">
    <property type="entry name" value="Pkinase"/>
    <property type="match status" value="1"/>
</dbReference>
<dbReference type="PROSITE" id="PS00108">
    <property type="entry name" value="PROTEIN_KINASE_ST"/>
    <property type="match status" value="1"/>
</dbReference>
<dbReference type="InterPro" id="IPR000719">
    <property type="entry name" value="Prot_kinase_dom"/>
</dbReference>
<evidence type="ECO:0000256" key="5">
    <source>
        <dbReference type="ARBA" id="ARBA00022777"/>
    </source>
</evidence>
<dbReference type="PANTHER" id="PTHR43289">
    <property type="entry name" value="MITOGEN-ACTIVATED PROTEIN KINASE KINASE KINASE 20-RELATED"/>
    <property type="match status" value="1"/>
</dbReference>
<dbReference type="Gene3D" id="1.10.510.10">
    <property type="entry name" value="Transferase(Phosphotransferase) domain 1"/>
    <property type="match status" value="1"/>
</dbReference>
<dbReference type="CDD" id="cd14014">
    <property type="entry name" value="STKc_PknB_like"/>
    <property type="match status" value="1"/>
</dbReference>
<evidence type="ECO:0000313" key="11">
    <source>
        <dbReference type="EMBL" id="BDM74420.1"/>
    </source>
</evidence>
<feature type="binding site" evidence="7">
    <location>
        <position position="41"/>
    </location>
    <ligand>
        <name>ATP</name>
        <dbReference type="ChEBI" id="CHEBI:30616"/>
    </ligand>
</feature>
<feature type="compositionally biased region" description="Basic and acidic residues" evidence="8">
    <location>
        <begin position="251"/>
        <end position="266"/>
    </location>
</feature>
<keyword evidence="6 7" id="KW-0067">ATP-binding</keyword>
<feature type="region of interest" description="Disordered" evidence="8">
    <location>
        <begin position="340"/>
        <end position="363"/>
    </location>
</feature>
<dbReference type="RefSeq" id="WP_261957952.1">
    <property type="nucleotide sequence ID" value="NZ_AP026074.1"/>
</dbReference>
<evidence type="ECO:0000256" key="6">
    <source>
        <dbReference type="ARBA" id="ARBA00022840"/>
    </source>
</evidence>
<protein>
    <recommendedName>
        <fullName evidence="1">non-specific serine/threonine protein kinase</fullName>
        <ecNumber evidence="1">2.7.11.1</ecNumber>
    </recommendedName>
</protein>
<dbReference type="Gene3D" id="3.30.200.20">
    <property type="entry name" value="Phosphorylase Kinase, domain 1"/>
    <property type="match status" value="1"/>
</dbReference>
<dbReference type="Proteomes" id="UP001059597">
    <property type="component" value="Plasmid SNP1"/>
</dbReference>
<dbReference type="InterPro" id="IPR017441">
    <property type="entry name" value="Protein_kinase_ATP_BS"/>
</dbReference>
<evidence type="ECO:0000256" key="9">
    <source>
        <dbReference type="SAM" id="Phobius"/>
    </source>
</evidence>
<evidence type="ECO:0000256" key="3">
    <source>
        <dbReference type="ARBA" id="ARBA00022679"/>
    </source>
</evidence>
<feature type="transmembrane region" description="Helical" evidence="9">
    <location>
        <begin position="314"/>
        <end position="336"/>
    </location>
</feature>
<feature type="compositionally biased region" description="Basic residues" evidence="8">
    <location>
        <begin position="303"/>
        <end position="314"/>
    </location>
</feature>
<dbReference type="SUPFAM" id="SSF56112">
    <property type="entry name" value="Protein kinase-like (PK-like)"/>
    <property type="match status" value="1"/>
</dbReference>
<evidence type="ECO:0000256" key="7">
    <source>
        <dbReference type="PROSITE-ProRule" id="PRU10141"/>
    </source>
</evidence>
<keyword evidence="3" id="KW-0808">Transferase</keyword>
<keyword evidence="9" id="KW-0472">Membrane</keyword>
<evidence type="ECO:0000313" key="12">
    <source>
        <dbReference type="Proteomes" id="UP001059597"/>
    </source>
</evidence>
<geneLocation type="plasmid" evidence="11 12">
    <name>SNP1</name>
</geneLocation>
<keyword evidence="12" id="KW-1185">Reference proteome</keyword>
<feature type="compositionally biased region" description="Low complexity" evidence="8">
    <location>
        <begin position="268"/>
        <end position="297"/>
    </location>
</feature>
<dbReference type="PROSITE" id="PS50011">
    <property type="entry name" value="PROTEIN_KINASE_DOM"/>
    <property type="match status" value="1"/>
</dbReference>
<dbReference type="SMART" id="SM00220">
    <property type="entry name" value="S_TKc"/>
    <property type="match status" value="1"/>
</dbReference>
<proteinExistence type="predicted"/>
<feature type="region of interest" description="Disordered" evidence="8">
    <location>
        <begin position="251"/>
        <end position="314"/>
    </location>
</feature>
<organism evidence="11 12">
    <name type="scientific">Streptomyces nigrescens</name>
    <dbReference type="NCBI Taxonomy" id="1920"/>
    <lineage>
        <taxon>Bacteria</taxon>
        <taxon>Bacillati</taxon>
        <taxon>Actinomycetota</taxon>
        <taxon>Actinomycetes</taxon>
        <taxon>Kitasatosporales</taxon>
        <taxon>Streptomycetaceae</taxon>
        <taxon>Streptomyces</taxon>
    </lineage>
</organism>
<feature type="domain" description="Protein kinase" evidence="10">
    <location>
        <begin position="12"/>
        <end position="266"/>
    </location>
</feature>
<sequence>MTDESRLVAGRYRLTEEIGRGGMGTVWRVQDEVLGRQVALKRLHERPRLSDGELATLYERMRREARSAARIVHPNVVVIHDVVDDGGQPCIVMEYVPAVTLGDLLKKGPAVPPQEAARIGLGMVAALRAAHAAGVLHRDVKPGNVMLGADGRVVLTDFGIAMTADASPLTKTGELVGSIHYMAPERIRGRKPGPASDLWALGATLYQALEGRPPFDRPTAMEVAYAIAVDPLEPMQRAGALQPLIEALLAKDPDERPSAEETERLLRTARTGGSTGATGVTGATGATGATVPAASPTMGNGTRQRRRQGRKRRVLLSTTVAAAAAATTALGVVYVMSDRGTGTPDPDAHQKPSAPGQPYTPPPLPAGFHRVNELGASFPVPDGWKAVNRSGELVTYGDASGRVGITVKMFEPAGANPMEHFTSMEARTKSNYAVYWRVRMDQTAFRKQPAVVWEYTFKGRKRGYRAIEEGFGREGGREYDISLSAPEAQWDTYRHLFDACRDGLTTTGQ</sequence>
<dbReference type="PROSITE" id="PS00107">
    <property type="entry name" value="PROTEIN_KINASE_ATP"/>
    <property type="match status" value="1"/>
</dbReference>
<gene>
    <name evidence="11" type="ORF">HEK616_79070</name>
</gene>
<dbReference type="InterPro" id="IPR008271">
    <property type="entry name" value="Ser/Thr_kinase_AS"/>
</dbReference>
<evidence type="ECO:0000256" key="4">
    <source>
        <dbReference type="ARBA" id="ARBA00022741"/>
    </source>
</evidence>